<gene>
    <name evidence="3" type="ORF">CSO01_06450</name>
</gene>
<protein>
    <recommendedName>
        <fullName evidence="2">UPF0033 domain-containing protein</fullName>
    </recommendedName>
</protein>
<accession>A0A512P9R0</accession>
<evidence type="ECO:0000259" key="2">
    <source>
        <dbReference type="PROSITE" id="PS01148"/>
    </source>
</evidence>
<comment type="similarity">
    <text evidence="1">Belongs to the sulfur carrier protein TusA family.</text>
</comment>
<dbReference type="PROSITE" id="PS01148">
    <property type="entry name" value="UPF0033"/>
    <property type="match status" value="1"/>
</dbReference>
<evidence type="ECO:0000313" key="3">
    <source>
        <dbReference type="EMBL" id="GEP67930.1"/>
    </source>
</evidence>
<name>A0A512P9R0_9CELL</name>
<dbReference type="InterPro" id="IPR001455">
    <property type="entry name" value="TusA-like"/>
</dbReference>
<dbReference type="PANTHER" id="PTHR33279">
    <property type="entry name" value="SULFUR CARRIER PROTEIN YEDF-RELATED"/>
    <property type="match status" value="1"/>
</dbReference>
<dbReference type="CDD" id="cd00291">
    <property type="entry name" value="SirA_YedF_YeeD"/>
    <property type="match status" value="1"/>
</dbReference>
<comment type="caution">
    <text evidence="3">The sequence shown here is derived from an EMBL/GenBank/DDBJ whole genome shotgun (WGS) entry which is preliminary data.</text>
</comment>
<sequence>MTGTEGPATGAPSPAPRADVVVDARGLLCPAPVIRLARAAREHTPGTVLTVLATDPAAALDVPAWARMRGHTVVPTPETSREPEEVAAVPEDALVVVSVRLG</sequence>
<dbReference type="AlphaFoldDB" id="A0A512P9R0"/>
<dbReference type="Gene3D" id="3.30.110.40">
    <property type="entry name" value="TusA-like domain"/>
    <property type="match status" value="1"/>
</dbReference>
<dbReference type="PANTHER" id="PTHR33279:SF6">
    <property type="entry name" value="SULFUR CARRIER PROTEIN YEDF-RELATED"/>
    <property type="match status" value="1"/>
</dbReference>
<dbReference type="Pfam" id="PF01206">
    <property type="entry name" value="TusA"/>
    <property type="match status" value="1"/>
</dbReference>
<dbReference type="Proteomes" id="UP000321798">
    <property type="component" value="Unassembled WGS sequence"/>
</dbReference>
<dbReference type="EMBL" id="BKAL01000002">
    <property type="protein sequence ID" value="GEP67930.1"/>
    <property type="molecule type" value="Genomic_DNA"/>
</dbReference>
<dbReference type="SUPFAM" id="SSF64307">
    <property type="entry name" value="SirA-like"/>
    <property type="match status" value="1"/>
</dbReference>
<proteinExistence type="inferred from homology"/>
<evidence type="ECO:0000256" key="1">
    <source>
        <dbReference type="ARBA" id="ARBA00008984"/>
    </source>
</evidence>
<organism evidence="3 4">
    <name type="scientific">Cellulomonas soli</name>
    <dbReference type="NCBI Taxonomy" id="931535"/>
    <lineage>
        <taxon>Bacteria</taxon>
        <taxon>Bacillati</taxon>
        <taxon>Actinomycetota</taxon>
        <taxon>Actinomycetes</taxon>
        <taxon>Micrococcales</taxon>
        <taxon>Cellulomonadaceae</taxon>
        <taxon>Cellulomonas</taxon>
    </lineage>
</organism>
<reference evidence="3 4" key="1">
    <citation type="submission" date="2019-07" db="EMBL/GenBank/DDBJ databases">
        <title>Whole genome shotgun sequence of Cellulomonas soli NBRC 109434.</title>
        <authorList>
            <person name="Hosoyama A."/>
            <person name="Uohara A."/>
            <person name="Ohji S."/>
            <person name="Ichikawa N."/>
        </authorList>
    </citation>
    <scope>NUCLEOTIDE SEQUENCE [LARGE SCALE GENOMIC DNA]</scope>
    <source>
        <strain evidence="3 4">NBRC 109434</strain>
    </source>
</reference>
<dbReference type="InterPro" id="IPR036868">
    <property type="entry name" value="TusA-like_sf"/>
</dbReference>
<feature type="domain" description="UPF0033" evidence="2">
    <location>
        <begin position="22"/>
        <end position="46"/>
    </location>
</feature>
<dbReference type="RefSeq" id="WP_307725870.1">
    <property type="nucleotide sequence ID" value="NZ_BAABBJ010000015.1"/>
</dbReference>
<evidence type="ECO:0000313" key="4">
    <source>
        <dbReference type="Proteomes" id="UP000321798"/>
    </source>
</evidence>
<keyword evidence="4" id="KW-1185">Reference proteome</keyword>